<organism evidence="12 13">
    <name type="scientific">Cochliobolus sativus</name>
    <name type="common">Common root rot and spot blotch fungus</name>
    <name type="synonym">Bipolaris sorokiniana</name>
    <dbReference type="NCBI Taxonomy" id="45130"/>
    <lineage>
        <taxon>Eukaryota</taxon>
        <taxon>Fungi</taxon>
        <taxon>Dikarya</taxon>
        <taxon>Ascomycota</taxon>
        <taxon>Pezizomycotina</taxon>
        <taxon>Dothideomycetes</taxon>
        <taxon>Pleosporomycetidae</taxon>
        <taxon>Pleosporales</taxon>
        <taxon>Pleosporineae</taxon>
        <taxon>Pleosporaceae</taxon>
        <taxon>Bipolaris</taxon>
    </lineage>
</organism>
<keyword evidence="10" id="KW-0175">Coiled coil</keyword>
<keyword evidence="7" id="KW-0539">Nucleus</keyword>
<evidence type="ECO:0000256" key="9">
    <source>
        <dbReference type="ARBA" id="ARBA00023328"/>
    </source>
</evidence>
<dbReference type="Pfam" id="PF03980">
    <property type="entry name" value="Nnf1"/>
    <property type="match status" value="1"/>
</dbReference>
<dbReference type="GO" id="GO:0007059">
    <property type="term" value="P:chromosome segregation"/>
    <property type="evidence" value="ECO:0007669"/>
    <property type="project" value="TreeGrafter"/>
</dbReference>
<evidence type="ECO:0000256" key="3">
    <source>
        <dbReference type="ARBA" id="ARBA00022454"/>
    </source>
</evidence>
<dbReference type="PANTHER" id="PTHR15459">
    <property type="entry name" value="POLYAMINE-MODULATED FACTOR 1"/>
    <property type="match status" value="1"/>
</dbReference>
<keyword evidence="4" id="KW-0132">Cell division</keyword>
<evidence type="ECO:0000313" key="13">
    <source>
        <dbReference type="Proteomes" id="UP000624244"/>
    </source>
</evidence>
<sequence length="222" mass="24436">MMPAAANPNSRSPSPTPARPIAETPGPRAQGLINVFNQASKATLDKCSAKNFASCFPTAAQYSPEVLDNLRGQIVDQLDRTWKSNFEDIIERRNVVKLLNSLDQCIEDARLRKKRAEESANGGPVETPVPPHTLSPAEIHLAHLMPFLEKQATAMNTKLFETQQANTELLSTVTAQRAEIESLVRGLENVIKDLEASAQTMAQDGVQDLSKETRDLEMAMRT</sequence>
<keyword evidence="9" id="KW-0137">Centromere</keyword>
<protein>
    <recommendedName>
        <fullName evidence="14">Nnf1-domain-containing protein</fullName>
    </recommendedName>
</protein>
<accession>A0A8H6DWZ3</accession>
<dbReference type="AlphaFoldDB" id="A0A8H6DWZ3"/>
<feature type="region of interest" description="Disordered" evidence="11">
    <location>
        <begin position="1"/>
        <end position="28"/>
    </location>
</feature>
<dbReference type="GO" id="GO:0000444">
    <property type="term" value="C:MIS12/MIND type complex"/>
    <property type="evidence" value="ECO:0007669"/>
    <property type="project" value="InterPro"/>
</dbReference>
<dbReference type="GO" id="GO:0005634">
    <property type="term" value="C:nucleus"/>
    <property type="evidence" value="ECO:0007669"/>
    <property type="project" value="UniProtKB-SubCell"/>
</dbReference>
<feature type="coiled-coil region" evidence="10">
    <location>
        <begin position="177"/>
        <end position="204"/>
    </location>
</feature>
<evidence type="ECO:0000256" key="6">
    <source>
        <dbReference type="ARBA" id="ARBA00022838"/>
    </source>
</evidence>
<dbReference type="Proteomes" id="UP000624244">
    <property type="component" value="Unassembled WGS sequence"/>
</dbReference>
<dbReference type="EMBL" id="WNKQ01000006">
    <property type="protein sequence ID" value="KAF5850938.1"/>
    <property type="molecule type" value="Genomic_DNA"/>
</dbReference>
<keyword evidence="3" id="KW-0158">Chromosome</keyword>
<dbReference type="GO" id="GO:0051301">
    <property type="term" value="P:cell division"/>
    <property type="evidence" value="ECO:0007669"/>
    <property type="project" value="UniProtKB-KW"/>
</dbReference>
<proteinExistence type="predicted"/>
<gene>
    <name evidence="12" type="ORF">GGP41_010610</name>
</gene>
<dbReference type="PANTHER" id="PTHR15459:SF3">
    <property type="entry name" value="POLYAMINE-MODULATED FACTOR 1"/>
    <property type="match status" value="1"/>
</dbReference>
<name>A0A8H6DWZ3_COCSA</name>
<evidence type="ECO:0000313" key="12">
    <source>
        <dbReference type="EMBL" id="KAF5850938.1"/>
    </source>
</evidence>
<evidence type="ECO:0000256" key="10">
    <source>
        <dbReference type="SAM" id="Coils"/>
    </source>
</evidence>
<keyword evidence="8" id="KW-0131">Cell cycle</keyword>
<evidence type="ECO:0000256" key="8">
    <source>
        <dbReference type="ARBA" id="ARBA00023306"/>
    </source>
</evidence>
<evidence type="ECO:0000256" key="7">
    <source>
        <dbReference type="ARBA" id="ARBA00023242"/>
    </source>
</evidence>
<evidence type="ECO:0000256" key="4">
    <source>
        <dbReference type="ARBA" id="ARBA00022618"/>
    </source>
</evidence>
<keyword evidence="5" id="KW-0498">Mitosis</keyword>
<evidence type="ECO:0008006" key="14">
    <source>
        <dbReference type="Google" id="ProtNLM"/>
    </source>
</evidence>
<comment type="caution">
    <text evidence="12">The sequence shown here is derived from an EMBL/GenBank/DDBJ whole genome shotgun (WGS) entry which is preliminary data.</text>
</comment>
<reference evidence="12" key="1">
    <citation type="submission" date="2019-11" db="EMBL/GenBank/DDBJ databases">
        <title>Bipolaris sorokiniana Genome sequencing.</title>
        <authorList>
            <person name="Wang H."/>
        </authorList>
    </citation>
    <scope>NUCLEOTIDE SEQUENCE</scope>
</reference>
<evidence type="ECO:0000256" key="11">
    <source>
        <dbReference type="SAM" id="MobiDB-lite"/>
    </source>
</evidence>
<evidence type="ECO:0000256" key="5">
    <source>
        <dbReference type="ARBA" id="ARBA00022776"/>
    </source>
</evidence>
<evidence type="ECO:0000256" key="1">
    <source>
        <dbReference type="ARBA" id="ARBA00004123"/>
    </source>
</evidence>
<dbReference type="InterPro" id="IPR007128">
    <property type="entry name" value="PMF1/Nnf1"/>
</dbReference>
<keyword evidence="6" id="KW-0995">Kinetochore</keyword>
<evidence type="ECO:0000256" key="2">
    <source>
        <dbReference type="ARBA" id="ARBA00004629"/>
    </source>
</evidence>
<comment type="subcellular location">
    <subcellularLocation>
        <location evidence="2">Chromosome</location>
        <location evidence="2">Centromere</location>
        <location evidence="2">Kinetochore</location>
    </subcellularLocation>
    <subcellularLocation>
        <location evidence="1">Nucleus</location>
    </subcellularLocation>
</comment>